<evidence type="ECO:0000313" key="6">
    <source>
        <dbReference type="Proteomes" id="UP000818603"/>
    </source>
</evidence>
<feature type="domain" description="ApeA N-terminal" evidence="2">
    <location>
        <begin position="8"/>
        <end position="299"/>
    </location>
</feature>
<feature type="domain" description="Apea-like HEPN" evidence="1">
    <location>
        <begin position="346"/>
        <end position="462"/>
    </location>
</feature>
<dbReference type="InterPro" id="IPR041229">
    <property type="entry name" value="HEPN_Apea"/>
</dbReference>
<evidence type="ECO:0008006" key="7">
    <source>
        <dbReference type="Google" id="ProtNLM"/>
    </source>
</evidence>
<dbReference type="Proteomes" id="UP000818603">
    <property type="component" value="Unassembled WGS sequence"/>
</dbReference>
<evidence type="ECO:0000313" key="3">
    <source>
        <dbReference type="EMBL" id="GGH93689.1"/>
    </source>
</evidence>
<dbReference type="Proteomes" id="UP000621856">
    <property type="component" value="Unassembled WGS sequence"/>
</dbReference>
<reference evidence="3" key="1">
    <citation type="journal article" date="2014" name="Int. J. Syst. Evol. Microbiol.">
        <title>Complete genome sequence of Corynebacterium casei LMG S-19264T (=DSM 44701T), isolated from a smear-ripened cheese.</title>
        <authorList>
            <consortium name="US DOE Joint Genome Institute (JGI-PGF)"/>
            <person name="Walter F."/>
            <person name="Albersmeier A."/>
            <person name="Kalinowski J."/>
            <person name="Ruckert C."/>
        </authorList>
    </citation>
    <scope>NUCLEOTIDE SEQUENCE</scope>
    <source>
        <strain evidence="3">CGMCC 1.14984</strain>
    </source>
</reference>
<comment type="caution">
    <text evidence="3">The sequence shown here is derived from an EMBL/GenBank/DDBJ whole genome shotgun (WGS) entry which is preliminary data.</text>
</comment>
<proteinExistence type="predicted"/>
<dbReference type="Pfam" id="PF18862">
    <property type="entry name" value="ApeA_NTD1"/>
    <property type="match status" value="1"/>
</dbReference>
<dbReference type="EMBL" id="VCJR02000001">
    <property type="protein sequence ID" value="NHK26879.1"/>
    <property type="molecule type" value="Genomic_DNA"/>
</dbReference>
<evidence type="ECO:0000259" key="1">
    <source>
        <dbReference type="Pfam" id="PF18739"/>
    </source>
</evidence>
<keyword evidence="6" id="KW-1185">Reference proteome</keyword>
<sequence>MDFDYLKSGEFTIKENKTVQGELIVDGKNTELFLKDKDFFMLENDNSDYIHGILASQKKVSLFQCLAIANAGSLYNGDTSVTFARIFPHFVITGNKHLYPNDKSIKSITFQLDDFQSVFYDFDAFGTALSGRKEILELINRKGFYVRELDIGPYPEIMFYTGKEYIFKTETKLGNLIIFHARTSRHGGPTGVGITSKPAATLEFHKRVDFEHALKSVHDLKLFFELILGREQNLEKLYIDVSPPKKLEDQDDNYSILDVKISLQKEVLREKDERSPHPTDILIQACEYPDTYETVLKNWIMRQEERRRAREDIILSFNKKIYTKDRTVSAANMFDHLPDQDVPKKKRLSREVSNIRSRFKEELKQLEESPERSSLLNALGRLGAPSLKDRICHRANIVTTAQPKRFKDLDVVCRHAADYRNYLVHNSKTKFEYEQHFFIQAFLTDTLEFVFCASELIECGWNFDEWLSNGSSLSHRFATYVYNYESGLEEFHSFLNKYK</sequence>
<evidence type="ECO:0000313" key="4">
    <source>
        <dbReference type="EMBL" id="NHK26879.1"/>
    </source>
</evidence>
<gene>
    <name evidence="4" type="ORF">FF098_003025</name>
    <name evidence="3" type="ORF">GCM10011355_06120</name>
</gene>
<evidence type="ECO:0000313" key="5">
    <source>
        <dbReference type="Proteomes" id="UP000621856"/>
    </source>
</evidence>
<protein>
    <recommendedName>
        <fullName evidence="7">ApeA N-terminal domain-containing protein</fullName>
    </recommendedName>
</protein>
<accession>A0A8J3A1T3</accession>
<dbReference type="RefSeq" id="WP_155137180.1">
    <property type="nucleotide sequence ID" value="NZ_BMGZ01000001.1"/>
</dbReference>
<name>A0A8J3A1T3_9PROT</name>
<dbReference type="InterPro" id="IPR041223">
    <property type="entry name" value="ApeA_NTD"/>
</dbReference>
<reference evidence="4 6" key="2">
    <citation type="submission" date="2020-02" db="EMBL/GenBank/DDBJ databases">
        <title>Genome sequence of Parvularcula flava strain NH6-79.</title>
        <authorList>
            <person name="Abdul Karim M.H."/>
            <person name="Lam M.Q."/>
            <person name="Chen S.J."/>
            <person name="Yahya A."/>
            <person name="Shahir S."/>
            <person name="Shamsir M.S."/>
            <person name="Chong C.S."/>
        </authorList>
    </citation>
    <scope>NUCLEOTIDE SEQUENCE [LARGE SCALE GENOMIC DNA]</scope>
    <source>
        <strain evidence="4 6">NH6-79</strain>
    </source>
</reference>
<evidence type="ECO:0000259" key="2">
    <source>
        <dbReference type="Pfam" id="PF18862"/>
    </source>
</evidence>
<organism evidence="3 5">
    <name type="scientific">Aquisalinus luteolus</name>
    <dbReference type="NCBI Taxonomy" id="1566827"/>
    <lineage>
        <taxon>Bacteria</taxon>
        <taxon>Pseudomonadati</taxon>
        <taxon>Pseudomonadota</taxon>
        <taxon>Alphaproteobacteria</taxon>
        <taxon>Parvularculales</taxon>
        <taxon>Parvularculaceae</taxon>
        <taxon>Aquisalinus</taxon>
    </lineage>
</organism>
<dbReference type="Pfam" id="PF18739">
    <property type="entry name" value="HEPN_Apea"/>
    <property type="match status" value="1"/>
</dbReference>
<dbReference type="EMBL" id="BMGZ01000001">
    <property type="protein sequence ID" value="GGH93689.1"/>
    <property type="molecule type" value="Genomic_DNA"/>
</dbReference>
<dbReference type="AlphaFoldDB" id="A0A8J3A1T3"/>
<reference evidence="3" key="3">
    <citation type="submission" date="2020-09" db="EMBL/GenBank/DDBJ databases">
        <authorList>
            <person name="Sun Q."/>
            <person name="Zhou Y."/>
        </authorList>
    </citation>
    <scope>NUCLEOTIDE SEQUENCE</scope>
    <source>
        <strain evidence="3">CGMCC 1.14984</strain>
    </source>
</reference>